<dbReference type="InterPro" id="IPR038656">
    <property type="entry name" value="Peptidase_G1_sf"/>
</dbReference>
<dbReference type="PANTHER" id="PTHR37536">
    <property type="entry name" value="PUTATIVE (AFU_ORTHOLOGUE AFUA_3G02970)-RELATED"/>
    <property type="match status" value="1"/>
</dbReference>
<name>A0A8H8RQ79_9HELO</name>
<gene>
    <name evidence="5" type="primary">PRTA_2</name>
    <name evidence="5" type="ORF">LOCC1_G007059</name>
</gene>
<feature type="signal peptide" evidence="4">
    <location>
        <begin position="1"/>
        <end position="19"/>
    </location>
</feature>
<feature type="disulfide bond" evidence="2">
    <location>
        <begin position="106"/>
        <end position="130"/>
    </location>
</feature>
<evidence type="ECO:0000313" key="5">
    <source>
        <dbReference type="EMBL" id="TVY38338.1"/>
    </source>
</evidence>
<dbReference type="InterPro" id="IPR000250">
    <property type="entry name" value="Peptidase_G1"/>
</dbReference>
<evidence type="ECO:0000256" key="3">
    <source>
        <dbReference type="SAM" id="MobiDB-lite"/>
    </source>
</evidence>
<keyword evidence="4" id="KW-0732">Signal</keyword>
<sequence>MKFFTSTASALLMANAALASPLAAKLAARGGVLQIQKSGPGINMRNGTASKDPSSDLQDPTFDSQSSNWAGAIMSSDAGSVTEVQGSFTVPQPKVPSGGDSTKEYCGAAWVGIDGDTCQTSLIQTGIFWCIQNGATTYSAWYEYIPAASITYESGISIAAGDVISVKVTRNGDNGGVTTLENTSSGESGSHTFTDDTDGTLCGKDAEWIVEDFSSGGSLVSFADFDSVTFTSATAVVSGSTVSPDSDNATNMYLEIGSTRQTTSTFSGGKVTVNYVG</sequence>
<dbReference type="Gene3D" id="2.60.120.700">
    <property type="entry name" value="Peptidase G1"/>
    <property type="match status" value="1"/>
</dbReference>
<feature type="region of interest" description="Disordered" evidence="3">
    <location>
        <begin position="39"/>
        <end position="62"/>
    </location>
</feature>
<dbReference type="PANTHER" id="PTHR37536:SF1">
    <property type="entry name" value="ASPERGILLOPEPSIN, PUTAITVE (AFU_ORTHOLOGUE AFUA_7G01200)"/>
    <property type="match status" value="1"/>
</dbReference>
<dbReference type="OrthoDB" id="2862635at2759"/>
<dbReference type="AlphaFoldDB" id="A0A8H8RQ79"/>
<evidence type="ECO:0000256" key="4">
    <source>
        <dbReference type="SAM" id="SignalP"/>
    </source>
</evidence>
<organism evidence="5 6">
    <name type="scientific">Lachnellula occidentalis</name>
    <dbReference type="NCBI Taxonomy" id="215460"/>
    <lineage>
        <taxon>Eukaryota</taxon>
        <taxon>Fungi</taxon>
        <taxon>Dikarya</taxon>
        <taxon>Ascomycota</taxon>
        <taxon>Pezizomycotina</taxon>
        <taxon>Leotiomycetes</taxon>
        <taxon>Helotiales</taxon>
        <taxon>Lachnaceae</taxon>
        <taxon>Lachnellula</taxon>
    </lineage>
</organism>
<feature type="chain" id="PRO_5034065054" evidence="4">
    <location>
        <begin position="20"/>
        <end position="277"/>
    </location>
</feature>
<feature type="compositionally biased region" description="Polar residues" evidence="3">
    <location>
        <begin position="45"/>
        <end position="62"/>
    </location>
</feature>
<proteinExistence type="predicted"/>
<accession>A0A8H8RQ79</accession>
<evidence type="ECO:0000256" key="1">
    <source>
        <dbReference type="PIRSR" id="PIRSR600250-50"/>
    </source>
</evidence>
<protein>
    <submittedName>
        <fullName evidence="5">Aspergillopepsin</fullName>
    </submittedName>
</protein>
<comment type="caution">
    <text evidence="5">The sequence shown here is derived from an EMBL/GenBank/DDBJ whole genome shotgun (WGS) entry which is preliminary data.</text>
</comment>
<dbReference type="InterPro" id="IPR013320">
    <property type="entry name" value="ConA-like_dom_sf"/>
</dbReference>
<reference evidence="5 6" key="1">
    <citation type="submission" date="2018-05" db="EMBL/GenBank/DDBJ databases">
        <title>Genome sequencing and assembly of the regulated plant pathogen Lachnellula willkommii and related sister species for the development of diagnostic species identification markers.</title>
        <authorList>
            <person name="Giroux E."/>
            <person name="Bilodeau G."/>
        </authorList>
    </citation>
    <scope>NUCLEOTIDE SEQUENCE [LARGE SCALE GENOMIC DNA]</scope>
    <source>
        <strain evidence="5 6">CBS 160.35</strain>
    </source>
</reference>
<dbReference type="CDD" id="cd13426">
    <property type="entry name" value="Peptidase_G1"/>
    <property type="match status" value="1"/>
</dbReference>
<feature type="active site" description="Proton acceptor" evidence="1">
    <location>
        <position position="211"/>
    </location>
</feature>
<dbReference type="EMBL" id="QGMI01000615">
    <property type="protein sequence ID" value="TVY38338.1"/>
    <property type="molecule type" value="Genomic_DNA"/>
</dbReference>
<feature type="disulfide bond" evidence="2">
    <location>
        <begin position="118"/>
        <end position="202"/>
    </location>
</feature>
<evidence type="ECO:0000256" key="2">
    <source>
        <dbReference type="PIRSR" id="PIRSR600250-51"/>
    </source>
</evidence>
<keyword evidence="2" id="KW-1015">Disulfide bond</keyword>
<dbReference type="PRINTS" id="PR00977">
    <property type="entry name" value="SCYTLDPTASE"/>
</dbReference>
<dbReference type="SUPFAM" id="SSF49899">
    <property type="entry name" value="Concanavalin A-like lectins/glucanases"/>
    <property type="match status" value="1"/>
</dbReference>
<dbReference type="GO" id="GO:0070007">
    <property type="term" value="F:glutamic-type endopeptidase activity"/>
    <property type="evidence" value="ECO:0007669"/>
    <property type="project" value="InterPro"/>
</dbReference>
<keyword evidence="6" id="KW-1185">Reference proteome</keyword>
<evidence type="ECO:0000313" key="6">
    <source>
        <dbReference type="Proteomes" id="UP000443090"/>
    </source>
</evidence>
<dbReference type="Pfam" id="PF01828">
    <property type="entry name" value="Peptidase_A4"/>
    <property type="match status" value="1"/>
</dbReference>
<dbReference type="Proteomes" id="UP000443090">
    <property type="component" value="Unassembled WGS sequence"/>
</dbReference>
<dbReference type="GO" id="GO:0006508">
    <property type="term" value="P:proteolysis"/>
    <property type="evidence" value="ECO:0007669"/>
    <property type="project" value="InterPro"/>
</dbReference>